<evidence type="ECO:0000256" key="1">
    <source>
        <dbReference type="ARBA" id="ARBA00023125"/>
    </source>
</evidence>
<dbReference type="InterPro" id="IPR050807">
    <property type="entry name" value="TransReg_Diox_bact_type"/>
</dbReference>
<reference evidence="4 5" key="1">
    <citation type="submission" date="2021-10" db="EMBL/GenBank/DDBJ databases">
        <title>Anaerobic single-cell dispensing facilitates the cultivation of human gut bacteria.</title>
        <authorList>
            <person name="Afrizal A."/>
        </authorList>
    </citation>
    <scope>NUCLEOTIDE SEQUENCE [LARGE SCALE GENOMIC DNA]</scope>
    <source>
        <strain evidence="4 5">CLA-AA-H246</strain>
    </source>
</reference>
<dbReference type="SUPFAM" id="SSF47413">
    <property type="entry name" value="lambda repressor-like DNA-binding domains"/>
    <property type="match status" value="2"/>
</dbReference>
<feature type="compositionally biased region" description="Basic and acidic residues" evidence="2">
    <location>
        <begin position="239"/>
        <end position="258"/>
    </location>
</feature>
<dbReference type="Pfam" id="PF01381">
    <property type="entry name" value="HTH_3"/>
    <property type="match status" value="1"/>
</dbReference>
<dbReference type="Gene3D" id="1.10.260.40">
    <property type="entry name" value="lambda repressor-like DNA-binding domains"/>
    <property type="match status" value="2"/>
</dbReference>
<evidence type="ECO:0000259" key="3">
    <source>
        <dbReference type="PROSITE" id="PS50943"/>
    </source>
</evidence>
<protein>
    <submittedName>
        <fullName evidence="4">Helix-turn-helix domain-containing protein</fullName>
    </submittedName>
</protein>
<evidence type="ECO:0000256" key="2">
    <source>
        <dbReference type="SAM" id="MobiDB-lite"/>
    </source>
</evidence>
<evidence type="ECO:0000313" key="5">
    <source>
        <dbReference type="Proteomes" id="UP001299235"/>
    </source>
</evidence>
<organism evidence="4 5">
    <name type="scientific">Hominisplanchenecus faecis</name>
    <dbReference type="NCBI Taxonomy" id="2885351"/>
    <lineage>
        <taxon>Bacteria</taxon>
        <taxon>Bacillati</taxon>
        <taxon>Bacillota</taxon>
        <taxon>Clostridia</taxon>
        <taxon>Lachnospirales</taxon>
        <taxon>Lachnospiraceae</taxon>
        <taxon>Hominisplanchenecus</taxon>
    </lineage>
</organism>
<dbReference type="CDD" id="cd00093">
    <property type="entry name" value="HTH_XRE"/>
    <property type="match status" value="2"/>
</dbReference>
<dbReference type="RefSeq" id="WP_248835054.1">
    <property type="nucleotide sequence ID" value="NZ_JAJEQE010000012.1"/>
</dbReference>
<dbReference type="PANTHER" id="PTHR46797">
    <property type="entry name" value="HTH-TYPE TRANSCRIPTIONAL REGULATOR"/>
    <property type="match status" value="1"/>
</dbReference>
<comment type="caution">
    <text evidence="4">The sequence shown here is derived from an EMBL/GenBank/DDBJ whole genome shotgun (WGS) entry which is preliminary data.</text>
</comment>
<dbReference type="Proteomes" id="UP001299235">
    <property type="component" value="Unassembled WGS sequence"/>
</dbReference>
<keyword evidence="1" id="KW-0238">DNA-binding</keyword>
<feature type="region of interest" description="Disordered" evidence="2">
    <location>
        <begin position="224"/>
        <end position="258"/>
    </location>
</feature>
<feature type="domain" description="HTH cro/C1-type" evidence="3">
    <location>
        <begin position="80"/>
        <end position="134"/>
    </location>
</feature>
<gene>
    <name evidence="4" type="ORF">LKD42_05560</name>
</gene>
<dbReference type="InterPro" id="IPR001387">
    <property type="entry name" value="Cro/C1-type_HTH"/>
</dbReference>
<accession>A0ABS8EVB7</accession>
<dbReference type="Pfam" id="PF13560">
    <property type="entry name" value="HTH_31"/>
    <property type="match status" value="1"/>
</dbReference>
<evidence type="ECO:0000313" key="4">
    <source>
        <dbReference type="EMBL" id="MCC2148724.1"/>
    </source>
</evidence>
<proteinExistence type="predicted"/>
<dbReference type="SMART" id="SM00530">
    <property type="entry name" value="HTH_XRE"/>
    <property type="match status" value="2"/>
</dbReference>
<dbReference type="InterPro" id="IPR010982">
    <property type="entry name" value="Lambda_DNA-bd_dom_sf"/>
</dbReference>
<feature type="domain" description="HTH cro/C1-type" evidence="3">
    <location>
        <begin position="8"/>
        <end position="63"/>
    </location>
</feature>
<dbReference type="EMBL" id="JAJEQE010000012">
    <property type="protein sequence ID" value="MCC2148724.1"/>
    <property type="molecule type" value="Genomic_DNA"/>
</dbReference>
<keyword evidence="5" id="KW-1185">Reference proteome</keyword>
<dbReference type="PROSITE" id="PS50943">
    <property type="entry name" value="HTH_CROC1"/>
    <property type="match status" value="2"/>
</dbReference>
<sequence>MANIGKRIKARREELGMTQAELAKRLGYKSKTTIAKIESGVNDIVQSKVVSFAEALNTTPAYLMGWEEKESLGSILSKNLKMYRETFGLSISVVASALDSSPDYVEALENNTLTPTPEELRALADLYCIPVQDFWSTQEKERPNPKAEYIMNLLYENGYEIRKCWYLGDPGYHVLNKNKMLGYFVDPETLNTFLHSVNDFALYNFDKMLSNFKANEVTHMLLSDRDEPKAMNAANDRGATPEEKKNADDIMHNPDEWE</sequence>
<dbReference type="PANTHER" id="PTHR46797:SF1">
    <property type="entry name" value="METHYLPHOSPHONATE SYNTHASE"/>
    <property type="match status" value="1"/>
</dbReference>
<name>A0ABS8EVB7_9FIRM</name>